<feature type="region of interest" description="Disordered" evidence="2">
    <location>
        <begin position="665"/>
        <end position="707"/>
    </location>
</feature>
<keyword evidence="3" id="KW-0472">Membrane</keyword>
<feature type="domain" description="Peptidase MA-like" evidence="4">
    <location>
        <begin position="89"/>
        <end position="288"/>
    </location>
</feature>
<keyword evidence="6" id="KW-1185">Reference proteome</keyword>
<evidence type="ECO:0000259" key="4">
    <source>
        <dbReference type="Pfam" id="PF13485"/>
    </source>
</evidence>
<dbReference type="PANTHER" id="PTHR36842">
    <property type="entry name" value="PROTEIN TOLB HOMOLOG"/>
    <property type="match status" value="1"/>
</dbReference>
<name>A0A8J7UUE7_9BACT</name>
<sequence length="1113" mass="126615">MLTNSTASNEGSFFFVAAARLSIMLLAGILAGSALISETHAQYFGFGKNRVQYSQFDWRFIQSDHFDVYYYDSKNYYLAEFTAKSLEAAYAQLSSDFRHQLNDRIAVIIYDSHTDFSQTNVVPLPVDAQGIGGVTDKIKNRITIPFMGHYGDYRQVLHHELVHAMFNDKFYGGTIQSIIQNNIQLRIPLWFEEGLAEYVSLGWDTDTDMFIRDAVMNNNMPPIPMMRGFMAYRGGQAFWNFIVEEYGREKIGEILHRVRQTRSVESGLRQSLGISMSDLNDRFHDWLRKMYFPEIAVREDLRDIGRLMTDGNFRRAYNTSPAVSPNGDRIAMISNARGYFDVVVLNARDGSKIKTLIKGEDNVDFEELNILRPNLSWSPDGRKITLSTRSGGSVDLAIVDYQTGDVQKILFPQLDDIGSVSWSPDGKKIAFQGNNGPLTNIYVYDLEEDDFFSATNDVFSDWGPSWSPDSEYLLFASDRGSHTRVNTFRSNYNVLLNPNIGQSDIYRLRIGSSRAERLTSTPNWNESRPIMTREGRLLYISDQNGIPNVYEMDLETRASYPLTDLITGVMQMSVSADGRLLAINSYNRGFVHIFTIENPMDRRKDEPLENNNWAERRLQESKQERVPAVGLAFNMFQDDWERMRTAEFIDQTSAIVDLVQRRQEEAVPDQEVSGDLADMLPPDDADDPDAEPAAPDTEEPEEDEDEDVVDFRNYVFGDDVDDFIRISHVEERESERQTITEDGRFIPRRYRLDFSPDISYGAGGVSTFYGTYAMAAFSFSDLLGDHRIELITNLQFDLRNSDYQISYGYFANRTNYIANYFHTARNFRVLVQDQQTGALDTEQVRFRYYGGGIRMQYPLNKFTRIDYGINMINISRDFSRMSGAVRDSEDTYFFNPEVTFTRDLTRPGFLSPLSGYRYALSVSGSPPIASDVIGFASVLGDFRRYFHLGSGYVFAFRGSGAASFGPDSQNFYMGGMQNWINFRWAEGGLQTDRLEDVFFTLPALPMRGHFFNSALGNRFGLFNAEFRFPLIAAMLPGPIPIIPLYNIQGAAFVDVGAAWDGSTRDAALAGAGFGLRTILLGLPFRYDIAWPYDMESGDGFGRRVHYFSIGLDF</sequence>
<evidence type="ECO:0000256" key="3">
    <source>
        <dbReference type="SAM" id="Phobius"/>
    </source>
</evidence>
<evidence type="ECO:0000256" key="1">
    <source>
        <dbReference type="ARBA" id="ARBA00009820"/>
    </source>
</evidence>
<dbReference type="Proteomes" id="UP000673975">
    <property type="component" value="Unassembled WGS sequence"/>
</dbReference>
<feature type="compositionally biased region" description="Acidic residues" evidence="2">
    <location>
        <begin position="681"/>
        <end position="707"/>
    </location>
</feature>
<dbReference type="InterPro" id="IPR039568">
    <property type="entry name" value="Peptidase_MA-like_dom"/>
</dbReference>
<evidence type="ECO:0000313" key="5">
    <source>
        <dbReference type="EMBL" id="MBP3192350.1"/>
    </source>
</evidence>
<dbReference type="Gene3D" id="2.40.160.50">
    <property type="entry name" value="membrane protein fhac: a member of the omp85/tpsb transporter family"/>
    <property type="match status" value="1"/>
</dbReference>
<evidence type="ECO:0000256" key="2">
    <source>
        <dbReference type="SAM" id="MobiDB-lite"/>
    </source>
</evidence>
<dbReference type="Pfam" id="PF07676">
    <property type="entry name" value="PD40"/>
    <property type="match status" value="3"/>
</dbReference>
<dbReference type="PANTHER" id="PTHR36842:SF1">
    <property type="entry name" value="PROTEIN TOLB"/>
    <property type="match status" value="1"/>
</dbReference>
<gene>
    <name evidence="5" type="ORF">NATSA_06725</name>
</gene>
<comment type="caution">
    <text evidence="5">The sequence shown here is derived from an EMBL/GenBank/DDBJ whole genome shotgun (WGS) entry which is preliminary data.</text>
</comment>
<dbReference type="SUPFAM" id="SSF82171">
    <property type="entry name" value="DPP6 N-terminal domain-like"/>
    <property type="match status" value="1"/>
</dbReference>
<dbReference type="InterPro" id="IPR011659">
    <property type="entry name" value="WD40"/>
</dbReference>
<reference evidence="5" key="1">
    <citation type="submission" date="2021-02" db="EMBL/GenBank/DDBJ databases">
        <title>Natronogracilivirga saccharolytica gen. nov. sp. nov. a new anaerobic, haloalkiliphilic carbohydrate-fermenting bacterium from soda lake and proposing of Cyclonatronumiaceae fam. nov. in the phylum Balneolaeota.</title>
        <authorList>
            <person name="Zhilina T.N."/>
            <person name="Sorokin D.Y."/>
            <person name="Zavarzina D.G."/>
            <person name="Toshchakov S.V."/>
            <person name="Kublanov I.V."/>
        </authorList>
    </citation>
    <scope>NUCLEOTIDE SEQUENCE</scope>
    <source>
        <strain evidence="5">Z-1702</strain>
    </source>
</reference>
<evidence type="ECO:0000313" key="6">
    <source>
        <dbReference type="Proteomes" id="UP000673975"/>
    </source>
</evidence>
<protein>
    <submittedName>
        <fullName evidence="5">PD40 domain-containing protein</fullName>
    </submittedName>
</protein>
<organism evidence="5 6">
    <name type="scientific">Natronogracilivirga saccharolytica</name>
    <dbReference type="NCBI Taxonomy" id="2812953"/>
    <lineage>
        <taxon>Bacteria</taxon>
        <taxon>Pseudomonadati</taxon>
        <taxon>Balneolota</taxon>
        <taxon>Balneolia</taxon>
        <taxon>Balneolales</taxon>
        <taxon>Cyclonatronaceae</taxon>
        <taxon>Natronogracilivirga</taxon>
    </lineage>
</organism>
<dbReference type="Pfam" id="PF13485">
    <property type="entry name" value="Peptidase_MA_2"/>
    <property type="match status" value="1"/>
</dbReference>
<dbReference type="InterPro" id="IPR011042">
    <property type="entry name" value="6-blade_b-propeller_TolB-like"/>
</dbReference>
<feature type="transmembrane region" description="Helical" evidence="3">
    <location>
        <begin position="12"/>
        <end position="36"/>
    </location>
</feature>
<dbReference type="EMBL" id="JAFIDN010000004">
    <property type="protein sequence ID" value="MBP3192350.1"/>
    <property type="molecule type" value="Genomic_DNA"/>
</dbReference>
<dbReference type="RefSeq" id="WP_210511251.1">
    <property type="nucleotide sequence ID" value="NZ_JAFIDN010000004.1"/>
</dbReference>
<accession>A0A8J7UUE7</accession>
<proteinExistence type="inferred from homology"/>
<keyword evidence="3" id="KW-0812">Transmembrane</keyword>
<dbReference type="AlphaFoldDB" id="A0A8J7UUE7"/>
<comment type="similarity">
    <text evidence="1">Belongs to the TolB family.</text>
</comment>
<keyword evidence="3" id="KW-1133">Transmembrane helix</keyword>
<dbReference type="Gene3D" id="2.120.10.30">
    <property type="entry name" value="TolB, C-terminal domain"/>
    <property type="match status" value="3"/>
</dbReference>